<sequence>MAAMTAGVSVTPTLYANTPIEDKLGELLPLRKLGKTGENITMLGVGGYHIGWTSERDAQEVIEAALQGGIRFFDTAEQYGPGTSEERYGKYLTPKYRELVFLMTKTQARNAKDAQQHLEDSLRRMKTDYLDLWQMHSLFTPEDVDSRMQDKVLDVLIKAKESGKVKHIGFTGHQNPFAHNRMLELTRESDPIDTVQMPVNVLDQSYFSFINHVMPELMERNIGVLAMKTLADGRFFATKEQANWKTDDPIIPNYISIEEAMHFVWSLPVSTIITGAEKADYIRDKVEMARSFVKLNEADRLALVEKVKDKALAGNIEYFKQKPA</sequence>
<reference evidence="3" key="1">
    <citation type="submission" date="2015-07" db="EMBL/GenBank/DDBJ databases">
        <title>Genome sequencing of Sunxiuqinia dokdonensis strain SK.</title>
        <authorList>
            <person name="Ahn S."/>
            <person name="Kim B.-C."/>
        </authorList>
    </citation>
    <scope>NUCLEOTIDE SEQUENCE [LARGE SCALE GENOMIC DNA]</scope>
    <source>
        <strain evidence="3">SK</strain>
    </source>
</reference>
<protein>
    <recommendedName>
        <fullName evidence="1">NADP-dependent oxidoreductase domain-containing protein</fullName>
    </recommendedName>
</protein>
<gene>
    <name evidence="2" type="ORF">NC99_43070</name>
</gene>
<proteinExistence type="predicted"/>
<dbReference type="EMBL" id="LGIA01000208">
    <property type="protein sequence ID" value="KOH42864.1"/>
    <property type="molecule type" value="Genomic_DNA"/>
</dbReference>
<dbReference type="PANTHER" id="PTHR43312">
    <property type="entry name" value="D-THREO-ALDOSE 1-DEHYDROGENASE"/>
    <property type="match status" value="1"/>
</dbReference>
<dbReference type="CDD" id="cd19100">
    <property type="entry name" value="AKR_unchar"/>
    <property type="match status" value="1"/>
</dbReference>
<evidence type="ECO:0000259" key="1">
    <source>
        <dbReference type="Pfam" id="PF00248"/>
    </source>
</evidence>
<name>A0A0L8V375_9BACT</name>
<dbReference type="InterPro" id="IPR023210">
    <property type="entry name" value="NADP_OxRdtase_dom"/>
</dbReference>
<feature type="domain" description="NADP-dependent oxidoreductase" evidence="1">
    <location>
        <begin position="43"/>
        <end position="243"/>
    </location>
</feature>
<organism evidence="2 3">
    <name type="scientific">Sunxiuqinia dokdonensis</name>
    <dbReference type="NCBI Taxonomy" id="1409788"/>
    <lineage>
        <taxon>Bacteria</taxon>
        <taxon>Pseudomonadati</taxon>
        <taxon>Bacteroidota</taxon>
        <taxon>Bacteroidia</taxon>
        <taxon>Marinilabiliales</taxon>
        <taxon>Prolixibacteraceae</taxon>
        <taxon>Sunxiuqinia</taxon>
    </lineage>
</organism>
<accession>A0A0L8V375</accession>
<dbReference type="AlphaFoldDB" id="A0A0L8V375"/>
<dbReference type="STRING" id="1409788.NC99_43070"/>
<dbReference type="InterPro" id="IPR053135">
    <property type="entry name" value="AKR2_Oxidoreductase"/>
</dbReference>
<comment type="caution">
    <text evidence="2">The sequence shown here is derived from an EMBL/GenBank/DDBJ whole genome shotgun (WGS) entry which is preliminary data.</text>
</comment>
<evidence type="ECO:0000313" key="2">
    <source>
        <dbReference type="EMBL" id="KOH42864.1"/>
    </source>
</evidence>
<keyword evidence="3" id="KW-1185">Reference proteome</keyword>
<dbReference type="InterPro" id="IPR036812">
    <property type="entry name" value="NAD(P)_OxRdtase_dom_sf"/>
</dbReference>
<dbReference type="SUPFAM" id="SSF51430">
    <property type="entry name" value="NAD(P)-linked oxidoreductase"/>
    <property type="match status" value="1"/>
</dbReference>
<dbReference type="PATRIC" id="fig|1409788.3.peg.4401"/>
<evidence type="ECO:0000313" key="3">
    <source>
        <dbReference type="Proteomes" id="UP000036958"/>
    </source>
</evidence>
<dbReference type="Pfam" id="PF00248">
    <property type="entry name" value="Aldo_ket_red"/>
    <property type="match status" value="1"/>
</dbReference>
<dbReference type="Proteomes" id="UP000036958">
    <property type="component" value="Unassembled WGS sequence"/>
</dbReference>
<dbReference type="Gene3D" id="3.20.20.100">
    <property type="entry name" value="NADP-dependent oxidoreductase domain"/>
    <property type="match status" value="1"/>
</dbReference>
<dbReference type="PANTHER" id="PTHR43312:SF1">
    <property type="entry name" value="NADP-DEPENDENT OXIDOREDUCTASE DOMAIN-CONTAINING PROTEIN"/>
    <property type="match status" value="1"/>
</dbReference>